<dbReference type="InterPro" id="IPR050426">
    <property type="entry name" value="Glycosyltransferase_28"/>
</dbReference>
<sequence length="393" mass="41805">MARILFTTHPASGHLRPLVPVAQAAKHRGHTVAVCAPACMAAELRSFGLDHLTGGYDWRYEVYRMLPDGYADQGFAEAAETFRALGEPLTRAYAGHVARGTAADILSSGWKPDLVVRELDELGGYLAAEALGVPHVPIISFGGLDGVTGARLGPILEQGRAELGLPPDPDGDALYRHFTASFLPPAFGASELILPRTRCYRHVNTQPRGSALPAWFAELDPAEPVIFAGFGTVVYSLPGSRGFVDRAIEALGSLGRTTVLAVGAGADPGQYAAPDNVLLVDFVDQALMLESCDLFITHGGLNSIKEALHAGVPMVALPVLDDHRHNAERCERLGLSRTVPLAAADGLGAAVHEVLTTPSYRAAARGIQRRMHALPPVDRLLDDLESLLTAIES</sequence>
<comment type="caution">
    <text evidence="3">The sequence shown here is derived from an EMBL/GenBank/DDBJ whole genome shotgun (WGS) entry which is preliminary data.</text>
</comment>
<reference evidence="3 4" key="1">
    <citation type="submission" date="2019-05" db="EMBL/GenBank/DDBJ databases">
        <title>Draft genome sequence of Nonomuraea zeae DSM 100528.</title>
        <authorList>
            <person name="Saricaoglu S."/>
            <person name="Isik K."/>
        </authorList>
    </citation>
    <scope>NUCLEOTIDE SEQUENCE [LARGE SCALE GENOMIC DNA]</scope>
    <source>
        <strain evidence="3 4">DSM 100528</strain>
    </source>
</reference>
<dbReference type="PROSITE" id="PS00375">
    <property type="entry name" value="UDPGT"/>
    <property type="match status" value="1"/>
</dbReference>
<keyword evidence="4" id="KW-1185">Reference proteome</keyword>
<dbReference type="AlphaFoldDB" id="A0A5S4GW40"/>
<proteinExistence type="predicted"/>
<evidence type="ECO:0000313" key="3">
    <source>
        <dbReference type="EMBL" id="TMR36711.1"/>
    </source>
</evidence>
<name>A0A5S4GW40_9ACTN</name>
<dbReference type="PANTHER" id="PTHR48050:SF13">
    <property type="entry name" value="STEROL 3-BETA-GLUCOSYLTRANSFERASE UGT80A2"/>
    <property type="match status" value="1"/>
</dbReference>
<accession>A0A5S4GW40</accession>
<evidence type="ECO:0000256" key="1">
    <source>
        <dbReference type="ARBA" id="ARBA00022679"/>
    </source>
</evidence>
<dbReference type="GO" id="GO:0008194">
    <property type="term" value="F:UDP-glycosyltransferase activity"/>
    <property type="evidence" value="ECO:0007669"/>
    <property type="project" value="InterPro"/>
</dbReference>
<evidence type="ECO:0000313" key="4">
    <source>
        <dbReference type="Proteomes" id="UP000306628"/>
    </source>
</evidence>
<dbReference type="InterPro" id="IPR002213">
    <property type="entry name" value="UDP_glucos_trans"/>
</dbReference>
<dbReference type="Proteomes" id="UP000306628">
    <property type="component" value="Unassembled WGS sequence"/>
</dbReference>
<dbReference type="CDD" id="cd03784">
    <property type="entry name" value="GT1_Gtf-like"/>
    <property type="match status" value="1"/>
</dbReference>
<dbReference type="RefSeq" id="WP_138689340.1">
    <property type="nucleotide sequence ID" value="NZ_JBHSAZ010000107.1"/>
</dbReference>
<feature type="domain" description="Erythromycin biosynthesis protein CIII-like C-terminal" evidence="2">
    <location>
        <begin position="248"/>
        <end position="385"/>
    </location>
</feature>
<protein>
    <submittedName>
        <fullName evidence="3">Glycosyltransferase family 1 protein</fullName>
    </submittedName>
</protein>
<dbReference type="InterPro" id="IPR010610">
    <property type="entry name" value="EryCIII-like_C"/>
</dbReference>
<evidence type="ECO:0000259" key="2">
    <source>
        <dbReference type="Pfam" id="PF06722"/>
    </source>
</evidence>
<keyword evidence="1 3" id="KW-0808">Transferase</keyword>
<dbReference type="Gene3D" id="3.40.50.2000">
    <property type="entry name" value="Glycogen Phosphorylase B"/>
    <property type="match status" value="2"/>
</dbReference>
<dbReference type="SUPFAM" id="SSF53756">
    <property type="entry name" value="UDP-Glycosyltransferase/glycogen phosphorylase"/>
    <property type="match status" value="1"/>
</dbReference>
<dbReference type="Pfam" id="PF06722">
    <property type="entry name" value="EryCIII-like_C"/>
    <property type="match status" value="1"/>
</dbReference>
<dbReference type="InterPro" id="IPR035595">
    <property type="entry name" value="UDP_glycos_trans_CS"/>
</dbReference>
<dbReference type="GO" id="GO:0017000">
    <property type="term" value="P:antibiotic biosynthetic process"/>
    <property type="evidence" value="ECO:0007669"/>
    <property type="project" value="UniProtKB-ARBA"/>
</dbReference>
<dbReference type="GO" id="GO:0016758">
    <property type="term" value="F:hexosyltransferase activity"/>
    <property type="evidence" value="ECO:0007669"/>
    <property type="project" value="UniProtKB-ARBA"/>
</dbReference>
<dbReference type="EMBL" id="VCKX01000022">
    <property type="protein sequence ID" value="TMR36711.1"/>
    <property type="molecule type" value="Genomic_DNA"/>
</dbReference>
<dbReference type="PANTHER" id="PTHR48050">
    <property type="entry name" value="STEROL 3-BETA-GLUCOSYLTRANSFERASE"/>
    <property type="match status" value="1"/>
</dbReference>
<organism evidence="3 4">
    <name type="scientific">Nonomuraea zeae</name>
    <dbReference type="NCBI Taxonomy" id="1642303"/>
    <lineage>
        <taxon>Bacteria</taxon>
        <taxon>Bacillati</taxon>
        <taxon>Actinomycetota</taxon>
        <taxon>Actinomycetes</taxon>
        <taxon>Streptosporangiales</taxon>
        <taxon>Streptosporangiaceae</taxon>
        <taxon>Nonomuraea</taxon>
    </lineage>
</organism>
<gene>
    <name evidence="3" type="ORF">ETD85_09950</name>
</gene>
<dbReference type="OrthoDB" id="6620093at2"/>